<reference evidence="2 7" key="2">
    <citation type="submission" date="2020-04" db="EMBL/GenBank/DDBJ databases">
        <authorList>
            <person name="Hitch T.C.A."/>
            <person name="Wylensek D."/>
            <person name="Clavel T."/>
        </authorList>
    </citation>
    <scope>NUCLEOTIDE SEQUENCE [LARGE SCALE GENOMIC DNA]</scope>
    <source>
        <strain evidence="2 7">WB01_NA02</strain>
    </source>
</reference>
<sequence>MVENITQLLQEYKSTKESLECGLKWLPKNDYAKSKIEVINMVISDLEQLEQQLS</sequence>
<dbReference type="EMBL" id="JABAGD010000038">
    <property type="protein sequence ID" value="NMF06691.1"/>
    <property type="molecule type" value="Genomic_DNA"/>
</dbReference>
<reference evidence="4" key="5">
    <citation type="submission" date="2020-06" db="EMBL/GenBank/DDBJ databases">
        <title>Genomic insights into acetone-butanol-ethanol (ABE) fermentation by sequencing solventogenic clostridia strains.</title>
        <authorList>
            <person name="Brown S."/>
        </authorList>
    </citation>
    <scope>NUCLEOTIDE SEQUENCE</scope>
    <source>
        <strain evidence="4">DJ123</strain>
    </source>
</reference>
<dbReference type="EMBL" id="JABTDW010000001">
    <property type="protein sequence ID" value="NSB15439.1"/>
    <property type="molecule type" value="Genomic_DNA"/>
</dbReference>
<dbReference type="Proteomes" id="UP000190973">
    <property type="component" value="Unassembled WGS sequence"/>
</dbReference>
<gene>
    <name evidence="3" type="ORF">B0H41_001860</name>
    <name evidence="4" type="ORF">BCD95_003698</name>
    <name evidence="5" type="ORF">CLBCK_51170</name>
    <name evidence="2" type="ORF">HF849_18480</name>
    <name evidence="1" type="ORF">HGI39_14270</name>
</gene>
<name>A0A1S8NU49_CLOBE</name>
<evidence type="ECO:0000313" key="7">
    <source>
        <dbReference type="Proteomes" id="UP000587880"/>
    </source>
</evidence>
<reference evidence="3" key="4">
    <citation type="submission" date="2020-05" db="EMBL/GenBank/DDBJ databases">
        <authorList>
            <person name="Brown S."/>
            <person name="Huntemann M."/>
            <person name="Clum A."/>
            <person name="Spunde A."/>
            <person name="Palaniappan K."/>
            <person name="Ritter S."/>
            <person name="Mikhailova N."/>
            <person name="Chen I.-M."/>
            <person name="Stamatis D."/>
            <person name="Reddy T."/>
            <person name="O'Malley R."/>
            <person name="Daum C."/>
            <person name="Shapiro N."/>
            <person name="Ivanova N."/>
            <person name="Kyrpides N."/>
            <person name="Woyke T."/>
        </authorList>
    </citation>
    <scope>NUCLEOTIDE SEQUENCE</scope>
    <source>
        <strain evidence="3">DJ080</strain>
    </source>
</reference>
<dbReference type="Proteomes" id="UP001193748">
    <property type="component" value="Unassembled WGS sequence"/>
</dbReference>
<accession>A0A1S8NU49</accession>
<evidence type="ECO:0000313" key="2">
    <source>
        <dbReference type="EMBL" id="NMF06691.1"/>
    </source>
</evidence>
<reference evidence="1" key="6">
    <citation type="journal article" date="2022" name="Nat. Biotechnol.">
        <title>Carbon-negative production of acetone and isopropanol by gas fermentation at industrial pilot scale.</title>
        <authorList>
            <person name="Liew F.E."/>
            <person name="Nogle R."/>
            <person name="Abdalla T."/>
            <person name="Rasor B.J."/>
            <person name="Canter C."/>
            <person name="Jensen R.O."/>
            <person name="Wang L."/>
            <person name="Strutz J."/>
            <person name="Chirania P."/>
            <person name="De Tissera S."/>
            <person name="Mueller A.P."/>
            <person name="Ruan Z."/>
            <person name="Gao A."/>
            <person name="Tran L."/>
            <person name="Engle N.L."/>
            <person name="Bromley J.C."/>
            <person name="Daniell J."/>
            <person name="Conrado R."/>
            <person name="Tschaplinski T.J."/>
            <person name="Giannone R.J."/>
            <person name="Hettich R.L."/>
            <person name="Karim A.S."/>
            <person name="Simpson S.D."/>
            <person name="Brown S.D."/>
            <person name="Leang C."/>
            <person name="Jewett M.C."/>
            <person name="Kopke M."/>
        </authorList>
    </citation>
    <scope>NUCLEOTIDE SEQUENCE</scope>
    <source>
        <strain evidence="1">DJ015</strain>
        <strain evidence="3">DJ080</strain>
    </source>
</reference>
<reference evidence="1" key="3">
    <citation type="submission" date="2020-04" db="EMBL/GenBank/DDBJ databases">
        <authorList>
            <person name="Brown S."/>
        </authorList>
    </citation>
    <scope>NUCLEOTIDE SEQUENCE</scope>
    <source>
        <strain evidence="1">DJ015</strain>
    </source>
</reference>
<dbReference type="AlphaFoldDB" id="A0A1S8NU49"/>
<dbReference type="GeneID" id="66344926"/>
<evidence type="ECO:0000313" key="4">
    <source>
        <dbReference type="EMBL" id="NSB15439.1"/>
    </source>
</evidence>
<dbReference type="RefSeq" id="WP_017212855.1">
    <property type="nucleotide sequence ID" value="NZ_BKAK01000138.1"/>
</dbReference>
<proteinExistence type="predicted"/>
<evidence type="ECO:0000313" key="6">
    <source>
        <dbReference type="Proteomes" id="UP000190973"/>
    </source>
</evidence>
<dbReference type="EMBL" id="JABSWW010000001">
    <property type="protein sequence ID" value="NRT88181.1"/>
    <property type="molecule type" value="Genomic_DNA"/>
</dbReference>
<evidence type="ECO:0000313" key="5">
    <source>
        <dbReference type="EMBL" id="OOM50841.1"/>
    </source>
</evidence>
<reference evidence="5 6" key="1">
    <citation type="submission" date="2016-05" db="EMBL/GenBank/DDBJ databases">
        <title>Microbial solvent formation.</title>
        <authorList>
            <person name="Poehlein A."/>
            <person name="Montoya Solano J.D."/>
            <person name="Flitsch S."/>
            <person name="Krabben P."/>
            <person name="Duerre P."/>
            <person name="Daniel R."/>
        </authorList>
    </citation>
    <scope>NUCLEOTIDE SEQUENCE [LARGE SCALE GENOMIC DNA]</scope>
    <source>
        <strain evidence="5 6">DSM 53</strain>
    </source>
</reference>
<evidence type="ECO:0000313" key="3">
    <source>
        <dbReference type="EMBL" id="NRT88181.1"/>
    </source>
</evidence>
<dbReference type="Proteomes" id="UP001194098">
    <property type="component" value="Unassembled WGS sequence"/>
</dbReference>
<dbReference type="Proteomes" id="UP000587880">
    <property type="component" value="Unassembled WGS sequence"/>
</dbReference>
<dbReference type="Proteomes" id="UP000822184">
    <property type="component" value="Unassembled WGS sequence"/>
</dbReference>
<evidence type="ECO:0000313" key="1">
    <source>
        <dbReference type="EMBL" id="MBC2475840.1"/>
    </source>
</evidence>
<comment type="caution">
    <text evidence="2">The sequence shown here is derived from an EMBL/GenBank/DDBJ whole genome shotgun (WGS) entry which is preliminary data.</text>
</comment>
<dbReference type="EMBL" id="LZZI01000325">
    <property type="protein sequence ID" value="OOM50841.1"/>
    <property type="molecule type" value="Genomic_DNA"/>
</dbReference>
<protein>
    <submittedName>
        <fullName evidence="2">Uncharacterized protein</fullName>
    </submittedName>
</protein>
<dbReference type="EMBL" id="JABAGV010000036">
    <property type="protein sequence ID" value="MBC2475840.1"/>
    <property type="molecule type" value="Genomic_DNA"/>
</dbReference>
<organism evidence="2 7">
    <name type="scientific">Clostridium beijerinckii</name>
    <name type="common">Clostridium MP</name>
    <dbReference type="NCBI Taxonomy" id="1520"/>
    <lineage>
        <taxon>Bacteria</taxon>
        <taxon>Bacillati</taxon>
        <taxon>Bacillota</taxon>
        <taxon>Clostridia</taxon>
        <taxon>Eubacteriales</taxon>
        <taxon>Clostridiaceae</taxon>
        <taxon>Clostridium</taxon>
    </lineage>
</organism>